<organism evidence="2 3">
    <name type="scientific">Trinickia dinghuensis</name>
    <dbReference type="NCBI Taxonomy" id="2291023"/>
    <lineage>
        <taxon>Bacteria</taxon>
        <taxon>Pseudomonadati</taxon>
        <taxon>Pseudomonadota</taxon>
        <taxon>Betaproteobacteria</taxon>
        <taxon>Burkholderiales</taxon>
        <taxon>Burkholderiaceae</taxon>
        <taxon>Trinickia</taxon>
    </lineage>
</organism>
<name>A0A3D8JP28_9BURK</name>
<dbReference type="EMBL" id="QRGA01000034">
    <property type="protein sequence ID" value="RDU94562.1"/>
    <property type="molecule type" value="Genomic_DNA"/>
</dbReference>
<keyword evidence="1" id="KW-0812">Transmembrane</keyword>
<gene>
    <name evidence="2" type="ORF">DWV00_33320</name>
</gene>
<keyword evidence="3" id="KW-1185">Reference proteome</keyword>
<keyword evidence="1" id="KW-0472">Membrane</keyword>
<keyword evidence="1" id="KW-1133">Transmembrane helix</keyword>
<protein>
    <submittedName>
        <fullName evidence="2">Uncharacterized protein</fullName>
    </submittedName>
</protein>
<feature type="transmembrane region" description="Helical" evidence="1">
    <location>
        <begin position="14"/>
        <end position="32"/>
    </location>
</feature>
<evidence type="ECO:0000313" key="2">
    <source>
        <dbReference type="EMBL" id="RDU94562.1"/>
    </source>
</evidence>
<comment type="caution">
    <text evidence="2">The sequence shown here is derived from an EMBL/GenBank/DDBJ whole genome shotgun (WGS) entry which is preliminary data.</text>
</comment>
<evidence type="ECO:0000256" key="1">
    <source>
        <dbReference type="SAM" id="Phobius"/>
    </source>
</evidence>
<dbReference type="RefSeq" id="WP_115537866.1">
    <property type="nucleotide sequence ID" value="NZ_QRGA01000034.1"/>
</dbReference>
<evidence type="ECO:0000313" key="3">
    <source>
        <dbReference type="Proteomes" id="UP000256838"/>
    </source>
</evidence>
<sequence length="75" mass="8117">MSEIQKTGMSFRRGVILCIELVAIVLLSYVLLQERARNARSIGLDAALAHAICGDFWGNPASAETDKARADAGRK</sequence>
<dbReference type="Proteomes" id="UP000256838">
    <property type="component" value="Unassembled WGS sequence"/>
</dbReference>
<accession>A0A3D8JP28</accession>
<reference evidence="2 3" key="1">
    <citation type="submission" date="2018-08" db="EMBL/GenBank/DDBJ databases">
        <title>Paraburkholderia sp. DHOM06 isolated from forest soil.</title>
        <authorList>
            <person name="Gao Z.-H."/>
            <person name="Qiu L.-H."/>
        </authorList>
    </citation>
    <scope>NUCLEOTIDE SEQUENCE [LARGE SCALE GENOMIC DNA]</scope>
    <source>
        <strain evidence="2 3">DHOM06</strain>
    </source>
</reference>
<proteinExistence type="predicted"/>
<dbReference type="AlphaFoldDB" id="A0A3D8JP28"/>